<sequence>MELNLCFGCMREKTQPGPCPYCGFHQEMYQAAVHQLPLGTILAGKYLVGRVLGEGGFGITYVGWDLNLEMKVAVKEYYPNGFVTRDHGRTNTLTALTGSRGEYFQRGLAKFVDEARRLAKFWRLPGIVAVKDYFQENQTAYIVMEFVEGQTLKEILKNSAQKRLPAEAVFTMMRPVMRSLEEIHKAGLIHRDISPDNLMVSWDGQVKLIDFGAARDFLAEGEKSLSVMLKPGYAPEEQYRSRGNQGPWTDVYGLCATMYRAITGEVPEESLDRMAEDTLKRPSQLGVSLSVSQEETLMKGLAVFQRDRYPSMDELEKALYQETSTGENRGEAGQKTAFYTQAQQTQEGPQSREQKHKTGLNGLKEMGLGRRKKQSPPKENSPEAAYQEVLQAQAVEKWFLLAYAVWALSRVAAACIVEEALIKGGILRDSGYSILCLLVNLCFLGVSAVLLKKSWGLCRQLFWVQSLAELLYIGFCGGLLYALGDNSTWGLVKGFRALQMQISWVWELLPLLGLFLFSRQAKRKGWSFGGTASLSSRRRLLRLTAWLMTLLFPVLYFLYSGIMNGTLNYSIYAQYRLLRMMIFFLVLPGGAILWRLAKGWKSLRLLSGFSLLLVAAGAILEAVCLDSSLYELNYLAFLLILCGPLTEISLRMNKNSA</sequence>
<keyword evidence="2 5" id="KW-0547">Nucleotide-binding</keyword>
<evidence type="ECO:0000259" key="8">
    <source>
        <dbReference type="PROSITE" id="PS50011"/>
    </source>
</evidence>
<evidence type="ECO:0000256" key="2">
    <source>
        <dbReference type="ARBA" id="ARBA00022741"/>
    </source>
</evidence>
<reference evidence="9" key="2">
    <citation type="journal article" date="2021" name="PeerJ">
        <title>Extensive microbial diversity within the chicken gut microbiome revealed by metagenomics and culture.</title>
        <authorList>
            <person name="Gilroy R."/>
            <person name="Ravi A."/>
            <person name="Getino M."/>
            <person name="Pursley I."/>
            <person name="Horton D.L."/>
            <person name="Alikhan N.F."/>
            <person name="Baker D."/>
            <person name="Gharbi K."/>
            <person name="Hall N."/>
            <person name="Watson M."/>
            <person name="Adriaenssens E.M."/>
            <person name="Foster-Nyarko E."/>
            <person name="Jarju S."/>
            <person name="Secka A."/>
            <person name="Antonio M."/>
            <person name="Oren A."/>
            <person name="Chaudhuri R.R."/>
            <person name="La Ragione R."/>
            <person name="Hildebrand F."/>
            <person name="Pallen M.J."/>
        </authorList>
    </citation>
    <scope>NUCLEOTIDE SEQUENCE</scope>
    <source>
        <strain evidence="9">ChiSxjej1B13-7041</strain>
    </source>
</reference>
<feature type="transmembrane region" description="Helical" evidence="7">
    <location>
        <begin position="603"/>
        <end position="620"/>
    </location>
</feature>
<comment type="caution">
    <text evidence="9">The sequence shown here is derived from an EMBL/GenBank/DDBJ whole genome shotgun (WGS) entry which is preliminary data.</text>
</comment>
<dbReference type="PROSITE" id="PS00109">
    <property type="entry name" value="PROTEIN_KINASE_TYR"/>
    <property type="match status" value="1"/>
</dbReference>
<dbReference type="InterPro" id="IPR000719">
    <property type="entry name" value="Prot_kinase_dom"/>
</dbReference>
<evidence type="ECO:0000313" key="10">
    <source>
        <dbReference type="Proteomes" id="UP000886841"/>
    </source>
</evidence>
<proteinExistence type="predicted"/>
<dbReference type="Pfam" id="PF00069">
    <property type="entry name" value="Pkinase"/>
    <property type="match status" value="1"/>
</dbReference>
<keyword evidence="3 9" id="KW-0418">Kinase</keyword>
<dbReference type="Proteomes" id="UP000886841">
    <property type="component" value="Unassembled WGS sequence"/>
</dbReference>
<accession>A0A9D1ELA5</accession>
<feature type="binding site" evidence="5">
    <location>
        <position position="75"/>
    </location>
    <ligand>
        <name>ATP</name>
        <dbReference type="ChEBI" id="CHEBI:30616"/>
    </ligand>
</feature>
<feature type="transmembrane region" description="Helical" evidence="7">
    <location>
        <begin position="463"/>
        <end position="483"/>
    </location>
</feature>
<dbReference type="SUPFAM" id="SSF56112">
    <property type="entry name" value="Protein kinase-like (PK-like)"/>
    <property type="match status" value="1"/>
</dbReference>
<dbReference type="PANTHER" id="PTHR43289">
    <property type="entry name" value="MITOGEN-ACTIVATED PROTEIN KINASE KINASE KINASE 20-RELATED"/>
    <property type="match status" value="1"/>
</dbReference>
<dbReference type="InterPro" id="IPR011009">
    <property type="entry name" value="Kinase-like_dom_sf"/>
</dbReference>
<feature type="transmembrane region" description="Helical" evidence="7">
    <location>
        <begin position="578"/>
        <end position="596"/>
    </location>
</feature>
<keyword evidence="7" id="KW-0472">Membrane</keyword>
<dbReference type="PANTHER" id="PTHR43289:SF34">
    <property type="entry name" value="SERINE_THREONINE-PROTEIN KINASE YBDM-RELATED"/>
    <property type="match status" value="1"/>
</dbReference>
<dbReference type="GO" id="GO:0005524">
    <property type="term" value="F:ATP binding"/>
    <property type="evidence" value="ECO:0007669"/>
    <property type="project" value="UniProtKB-UniRule"/>
</dbReference>
<dbReference type="GO" id="GO:0004674">
    <property type="term" value="F:protein serine/threonine kinase activity"/>
    <property type="evidence" value="ECO:0007669"/>
    <property type="project" value="UniProtKB-KW"/>
</dbReference>
<keyword evidence="9" id="KW-0723">Serine/threonine-protein kinase</keyword>
<gene>
    <name evidence="9" type="ORF">IAB98_11680</name>
</gene>
<protein>
    <submittedName>
        <fullName evidence="9">Serine/threonine protein kinase</fullName>
    </submittedName>
</protein>
<feature type="transmembrane region" description="Helical" evidence="7">
    <location>
        <begin position="632"/>
        <end position="650"/>
    </location>
</feature>
<keyword evidence="7" id="KW-0812">Transmembrane</keyword>
<evidence type="ECO:0000256" key="6">
    <source>
        <dbReference type="SAM" id="MobiDB-lite"/>
    </source>
</evidence>
<name>A0A9D1ELA5_9FIRM</name>
<feature type="transmembrane region" description="Helical" evidence="7">
    <location>
        <begin position="503"/>
        <end position="519"/>
    </location>
</feature>
<dbReference type="InterPro" id="IPR017441">
    <property type="entry name" value="Protein_kinase_ATP_BS"/>
</dbReference>
<feature type="transmembrane region" description="Helical" evidence="7">
    <location>
        <begin position="431"/>
        <end position="451"/>
    </location>
</feature>
<dbReference type="AlphaFoldDB" id="A0A9D1ELA5"/>
<reference evidence="9" key="1">
    <citation type="submission" date="2020-10" db="EMBL/GenBank/DDBJ databases">
        <authorList>
            <person name="Gilroy R."/>
        </authorList>
    </citation>
    <scope>NUCLEOTIDE SEQUENCE</scope>
    <source>
        <strain evidence="9">ChiSxjej1B13-7041</strain>
    </source>
</reference>
<feature type="region of interest" description="Disordered" evidence="6">
    <location>
        <begin position="341"/>
        <end position="383"/>
    </location>
</feature>
<evidence type="ECO:0000256" key="4">
    <source>
        <dbReference type="ARBA" id="ARBA00022840"/>
    </source>
</evidence>
<feature type="transmembrane region" description="Helical" evidence="7">
    <location>
        <begin position="540"/>
        <end position="558"/>
    </location>
</feature>
<feature type="compositionally biased region" description="Polar residues" evidence="6">
    <location>
        <begin position="341"/>
        <end position="351"/>
    </location>
</feature>
<dbReference type="Gene3D" id="1.10.510.10">
    <property type="entry name" value="Transferase(Phosphotransferase) domain 1"/>
    <property type="match status" value="1"/>
</dbReference>
<dbReference type="CDD" id="cd14014">
    <property type="entry name" value="STKc_PknB_like"/>
    <property type="match status" value="1"/>
</dbReference>
<evidence type="ECO:0000256" key="1">
    <source>
        <dbReference type="ARBA" id="ARBA00022679"/>
    </source>
</evidence>
<keyword evidence="7" id="KW-1133">Transmembrane helix</keyword>
<organism evidence="9 10">
    <name type="scientific">Candidatus Egerieimonas intestinavium</name>
    <dbReference type="NCBI Taxonomy" id="2840777"/>
    <lineage>
        <taxon>Bacteria</taxon>
        <taxon>Bacillati</taxon>
        <taxon>Bacillota</taxon>
        <taxon>Clostridia</taxon>
        <taxon>Lachnospirales</taxon>
        <taxon>Lachnospiraceae</taxon>
        <taxon>Lachnospiraceae incertae sedis</taxon>
        <taxon>Candidatus Egerieimonas</taxon>
    </lineage>
</organism>
<keyword evidence="4 5" id="KW-0067">ATP-binding</keyword>
<evidence type="ECO:0000256" key="7">
    <source>
        <dbReference type="SAM" id="Phobius"/>
    </source>
</evidence>
<dbReference type="PROSITE" id="PS00107">
    <property type="entry name" value="PROTEIN_KINASE_ATP"/>
    <property type="match status" value="1"/>
</dbReference>
<evidence type="ECO:0000313" key="9">
    <source>
        <dbReference type="EMBL" id="HIR94067.1"/>
    </source>
</evidence>
<feature type="domain" description="Protein kinase" evidence="8">
    <location>
        <begin position="46"/>
        <end position="320"/>
    </location>
</feature>
<dbReference type="Gene3D" id="3.30.200.20">
    <property type="entry name" value="Phosphorylase Kinase, domain 1"/>
    <property type="match status" value="1"/>
</dbReference>
<dbReference type="EMBL" id="DVHU01000105">
    <property type="protein sequence ID" value="HIR94067.1"/>
    <property type="molecule type" value="Genomic_DNA"/>
</dbReference>
<dbReference type="PROSITE" id="PS50011">
    <property type="entry name" value="PROTEIN_KINASE_DOM"/>
    <property type="match status" value="1"/>
</dbReference>
<evidence type="ECO:0000256" key="5">
    <source>
        <dbReference type="PROSITE-ProRule" id="PRU10141"/>
    </source>
</evidence>
<evidence type="ECO:0000256" key="3">
    <source>
        <dbReference type="ARBA" id="ARBA00022777"/>
    </source>
</evidence>
<dbReference type="InterPro" id="IPR008266">
    <property type="entry name" value="Tyr_kinase_AS"/>
</dbReference>
<keyword evidence="1" id="KW-0808">Transferase</keyword>